<evidence type="ECO:0000313" key="8">
    <source>
        <dbReference type="Proteomes" id="UP000501346"/>
    </source>
</evidence>
<evidence type="ECO:0000256" key="1">
    <source>
        <dbReference type="ARBA" id="ARBA00006940"/>
    </source>
</evidence>
<keyword evidence="8" id="KW-1185">Reference proteome</keyword>
<sequence length="170" mass="19356">MSSSSYRDSYFQYRHLPAPHHILYAEWNQDILALPDEVANITMAMKDNTRTDAEEGRAPQDGERNSNVRESAQGKALMTSEQNSNRYWNSFHDEDDWNLFNGMELESNGVVTFAGQAFDHSLNGGTNSRNDGANEPRKETITGSIFDRRITQLAYARNNGWHELALPQSR</sequence>
<feature type="region of interest" description="Disordered" evidence="6">
    <location>
        <begin position="122"/>
        <end position="141"/>
    </location>
</feature>
<evidence type="ECO:0000256" key="2">
    <source>
        <dbReference type="ARBA" id="ARBA00022618"/>
    </source>
</evidence>
<feature type="compositionally biased region" description="Basic and acidic residues" evidence="6">
    <location>
        <begin position="132"/>
        <end position="141"/>
    </location>
</feature>
<evidence type="ECO:0000256" key="6">
    <source>
        <dbReference type="SAM" id="MobiDB-lite"/>
    </source>
</evidence>
<dbReference type="Proteomes" id="UP000501346">
    <property type="component" value="Chromosome ScIV"/>
</dbReference>
<organism evidence="7 8">
    <name type="scientific">Saccharomyces pastorianus</name>
    <name type="common">Lager yeast</name>
    <name type="synonym">Saccharomyces cerevisiae x Saccharomyces eubayanus</name>
    <dbReference type="NCBI Taxonomy" id="27292"/>
    <lineage>
        <taxon>Eukaryota</taxon>
        <taxon>Fungi</taxon>
        <taxon>Dikarya</taxon>
        <taxon>Ascomycota</taxon>
        <taxon>Saccharomycotina</taxon>
        <taxon>Saccharomycetes</taxon>
        <taxon>Saccharomycetales</taxon>
        <taxon>Saccharomycetaceae</taxon>
        <taxon>Saccharomyces</taxon>
    </lineage>
</organism>
<feature type="compositionally biased region" description="Basic and acidic residues" evidence="6">
    <location>
        <begin position="48"/>
        <end position="67"/>
    </location>
</feature>
<dbReference type="AlphaFoldDB" id="A0A6C1DP12"/>
<evidence type="ECO:0000256" key="3">
    <source>
        <dbReference type="ARBA" id="ARBA00022776"/>
    </source>
</evidence>
<dbReference type="SMR" id="A0A6C1DP12"/>
<evidence type="ECO:0000256" key="5">
    <source>
        <dbReference type="ARBA" id="ARBA00023306"/>
    </source>
</evidence>
<feature type="region of interest" description="Disordered" evidence="6">
    <location>
        <begin position="48"/>
        <end position="81"/>
    </location>
</feature>
<dbReference type="GO" id="GO:0051301">
    <property type="term" value="P:cell division"/>
    <property type="evidence" value="ECO:0007669"/>
    <property type="project" value="UniProtKB-KW"/>
</dbReference>
<evidence type="ECO:0000313" key="7">
    <source>
        <dbReference type="EMBL" id="QID78772.1"/>
    </source>
</evidence>
<proteinExistence type="inferred from homology"/>
<dbReference type="GO" id="GO:0005680">
    <property type="term" value="C:anaphase-promoting complex"/>
    <property type="evidence" value="ECO:0007669"/>
    <property type="project" value="InterPro"/>
</dbReference>
<dbReference type="InterPro" id="IPR008401">
    <property type="entry name" value="Apc13"/>
</dbReference>
<protein>
    <submittedName>
        <fullName evidence="7">Anaphase-promoting complex subunit</fullName>
    </submittedName>
</protein>
<keyword evidence="4" id="KW-0833">Ubl conjugation pathway</keyword>
<accession>A0A6C1DP12</accession>
<dbReference type="EMBL" id="CP048985">
    <property type="protein sequence ID" value="QID78772.1"/>
    <property type="molecule type" value="Genomic_DNA"/>
</dbReference>
<evidence type="ECO:0000256" key="4">
    <source>
        <dbReference type="ARBA" id="ARBA00022786"/>
    </source>
</evidence>
<reference evidence="7 8" key="1">
    <citation type="journal article" date="2019" name="BMC Genomics">
        <title>Chromosome level assembly and comparative genome analysis confirm lager-brewing yeasts originated from a single hybridization.</title>
        <authorList>
            <person name="Salazar A.N."/>
            <person name="Gorter de Vries A.R."/>
            <person name="van den Broek M."/>
            <person name="Brouwers N."/>
            <person name="de la Torre Cortes P."/>
            <person name="Kuijpers N.G.A."/>
            <person name="Daran J.G."/>
            <person name="Abeel T."/>
        </authorList>
    </citation>
    <scope>NUCLEOTIDE SEQUENCE [LARGE SCALE GENOMIC DNA]</scope>
    <source>
        <strain evidence="7 8">CBS 1483</strain>
    </source>
</reference>
<dbReference type="OrthoDB" id="4038621at2759"/>
<comment type="similarity">
    <text evidence="1">Belongs to the APC13 family.</text>
</comment>
<gene>
    <name evidence="7" type="primary">SWM1_1</name>
    <name evidence="7" type="ORF">GRS66_000993</name>
</gene>
<keyword evidence="3" id="KW-0498">Mitosis</keyword>
<dbReference type="Pfam" id="PF05839">
    <property type="entry name" value="Apc13p"/>
    <property type="match status" value="1"/>
</dbReference>
<keyword evidence="5" id="KW-0131">Cell cycle</keyword>
<keyword evidence="2" id="KW-0132">Cell division</keyword>
<name>A0A6C1DP12_SACPS</name>